<evidence type="ECO:0000313" key="4">
    <source>
        <dbReference type="EMBL" id="GAA0532150.1"/>
    </source>
</evidence>
<comment type="similarity">
    <text evidence="1">Belongs to the non-flavoprotein flavin reductase family.</text>
</comment>
<name>A0ABN1D277_9BURK</name>
<dbReference type="InterPro" id="IPR002563">
    <property type="entry name" value="Flavin_Rdtase-like_dom"/>
</dbReference>
<proteinExistence type="inferred from homology"/>
<evidence type="ECO:0000256" key="2">
    <source>
        <dbReference type="ARBA" id="ARBA00023002"/>
    </source>
</evidence>
<dbReference type="InterPro" id="IPR012349">
    <property type="entry name" value="Split_barrel_FMN-bd"/>
</dbReference>
<dbReference type="RefSeq" id="WP_087836856.1">
    <property type="nucleotide sequence ID" value="NZ_BAAAEN010000040.1"/>
</dbReference>
<dbReference type="SMART" id="SM00903">
    <property type="entry name" value="Flavin_Reduct"/>
    <property type="match status" value="1"/>
</dbReference>
<dbReference type="SUPFAM" id="SSF50475">
    <property type="entry name" value="FMN-binding split barrel"/>
    <property type="match status" value="1"/>
</dbReference>
<evidence type="ECO:0000313" key="5">
    <source>
        <dbReference type="Proteomes" id="UP001501706"/>
    </source>
</evidence>
<feature type="domain" description="Flavin reductase like" evidence="3">
    <location>
        <begin position="12"/>
        <end position="157"/>
    </location>
</feature>
<keyword evidence="5" id="KW-1185">Reference proteome</keyword>
<dbReference type="PANTHER" id="PTHR30466:SF11">
    <property type="entry name" value="FLAVIN-DEPENDENT MONOOXYGENASE, REDUCTASE SUBUNIT HSAB"/>
    <property type="match status" value="1"/>
</dbReference>
<dbReference type="Pfam" id="PF01613">
    <property type="entry name" value="Flavin_Reduct"/>
    <property type="match status" value="1"/>
</dbReference>
<comment type="caution">
    <text evidence="4">The sequence shown here is derived from an EMBL/GenBank/DDBJ whole genome shotgun (WGS) entry which is preliminary data.</text>
</comment>
<evidence type="ECO:0000259" key="3">
    <source>
        <dbReference type="SMART" id="SM00903"/>
    </source>
</evidence>
<dbReference type="EMBL" id="BAAAEN010000040">
    <property type="protein sequence ID" value="GAA0532150.1"/>
    <property type="molecule type" value="Genomic_DNA"/>
</dbReference>
<dbReference type="PANTHER" id="PTHR30466">
    <property type="entry name" value="FLAVIN REDUCTASE"/>
    <property type="match status" value="1"/>
</dbReference>
<dbReference type="InterPro" id="IPR050268">
    <property type="entry name" value="NADH-dep_flavin_reductase"/>
</dbReference>
<organism evidence="4 5">
    <name type="scientific">Pigmentiphaga daeguensis</name>
    <dbReference type="NCBI Taxonomy" id="414049"/>
    <lineage>
        <taxon>Bacteria</taxon>
        <taxon>Pseudomonadati</taxon>
        <taxon>Pseudomonadota</taxon>
        <taxon>Betaproteobacteria</taxon>
        <taxon>Burkholderiales</taxon>
        <taxon>Alcaligenaceae</taxon>
        <taxon>Pigmentiphaga</taxon>
    </lineage>
</organism>
<keyword evidence="2" id="KW-0560">Oxidoreductase</keyword>
<accession>A0ABN1D277</accession>
<dbReference type="Proteomes" id="UP001501706">
    <property type="component" value="Unassembled WGS sequence"/>
</dbReference>
<gene>
    <name evidence="4" type="ORF">GCM10009097_56860</name>
</gene>
<evidence type="ECO:0000256" key="1">
    <source>
        <dbReference type="ARBA" id="ARBA00008898"/>
    </source>
</evidence>
<sequence length="158" mass="16620">MIPSADSFKAAMRRVPSAVAIVGAAHQGERRGLTATAVCSVSAEPPQLLVCVNKRVRAHDHIRLAGHFGVSYLSQDQGDIAQAFAAPAGAPEDRFRTGDWTSGSTGAPLLRQALAAFECRVAQAIDCGTHTIYIGEIVALAQKDDLSLLYKSGLFSAA</sequence>
<reference evidence="4 5" key="1">
    <citation type="journal article" date="2019" name="Int. J. Syst. Evol. Microbiol.">
        <title>The Global Catalogue of Microorganisms (GCM) 10K type strain sequencing project: providing services to taxonomists for standard genome sequencing and annotation.</title>
        <authorList>
            <consortium name="The Broad Institute Genomics Platform"/>
            <consortium name="The Broad Institute Genome Sequencing Center for Infectious Disease"/>
            <person name="Wu L."/>
            <person name="Ma J."/>
        </authorList>
    </citation>
    <scope>NUCLEOTIDE SEQUENCE [LARGE SCALE GENOMIC DNA]</scope>
    <source>
        <strain evidence="4 5">JCM 14330</strain>
    </source>
</reference>
<protein>
    <submittedName>
        <fullName evidence="4">Flavin reductase family protein</fullName>
    </submittedName>
</protein>
<dbReference type="Gene3D" id="2.30.110.10">
    <property type="entry name" value="Electron Transport, Fmn-binding Protein, Chain A"/>
    <property type="match status" value="1"/>
</dbReference>